<reference evidence="1 2" key="1">
    <citation type="submission" date="2023-02" db="EMBL/GenBank/DDBJ databases">
        <title>Complete genome sequence of a novel bacterium Oceanimonas sp. NTOU-MSR1 isolated from marine coast sediment.</title>
        <authorList>
            <person name="Yang H.-T."/>
            <person name="Chen Y.-L."/>
            <person name="Ho Y.-N."/>
        </authorList>
    </citation>
    <scope>NUCLEOTIDE SEQUENCE [LARGE SCALE GENOMIC DNA]</scope>
    <source>
        <strain evidence="1 2">NTOU-MSR1</strain>
    </source>
</reference>
<dbReference type="Proteomes" id="UP001223802">
    <property type="component" value="Chromosome"/>
</dbReference>
<keyword evidence="2" id="KW-1185">Reference proteome</keyword>
<evidence type="ECO:0000313" key="2">
    <source>
        <dbReference type="Proteomes" id="UP001223802"/>
    </source>
</evidence>
<sequence length="101" mass="11685">MADFLTILLEYQHVQEDRLWEPYVPAERLEYDTERQGAFLLGYDLKMLLSEPATNPDTVSRITALAADIDGLVGAQFRSQNLCSYERVEQLQRDFWSGLEL</sequence>
<name>A0AA50KRE1_9GAMM</name>
<accession>A0AA50KRE1</accession>
<protein>
    <submittedName>
        <fullName evidence="1">Uncharacterized protein</fullName>
    </submittedName>
</protein>
<proteinExistence type="predicted"/>
<dbReference type="EMBL" id="CP118224">
    <property type="protein sequence ID" value="WMC12343.1"/>
    <property type="molecule type" value="Genomic_DNA"/>
</dbReference>
<organism evidence="1 2">
    <name type="scientific">Oceanimonas pelagia</name>
    <dbReference type="NCBI Taxonomy" id="3028314"/>
    <lineage>
        <taxon>Bacteria</taxon>
        <taxon>Pseudomonadati</taxon>
        <taxon>Pseudomonadota</taxon>
        <taxon>Gammaproteobacteria</taxon>
        <taxon>Aeromonadales</taxon>
        <taxon>Aeromonadaceae</taxon>
        <taxon>Oceanimonas</taxon>
    </lineage>
</organism>
<dbReference type="KEGG" id="ope:PU634_08260"/>
<gene>
    <name evidence="1" type="ORF">PU634_08260</name>
</gene>
<dbReference type="RefSeq" id="WP_306763574.1">
    <property type="nucleotide sequence ID" value="NZ_CP118224.1"/>
</dbReference>
<dbReference type="AlphaFoldDB" id="A0AA50KRE1"/>
<evidence type="ECO:0000313" key="1">
    <source>
        <dbReference type="EMBL" id="WMC12343.1"/>
    </source>
</evidence>